<sequence>MKNKMNKKTYKVVDLFGKEEFRFYESTKRKIDLFNDYEGFVDKFKPKKTTDDCYTPPEVYQIVLDYVKSHCNLEEKEIIRPFYPGGDYEDIEYPDNAVVIDNPPFSIITKICKFYIDRNIPFFLFAPHLTLFSSDVDVTHIVVNATITYENGATVKTSFLSNMFGDVKIIGDAQLLEKFNQLNARKKVNKPKYDYPNEVITVFHVSWIISRGISIKINKKDAKHCRALESQKKHKKAIFGSGFLLSEKAAAEKAAAEKDDVIIWDLSESERTIIQSLG</sequence>
<dbReference type="STRING" id="865938.Weevi_0265"/>
<dbReference type="EMBL" id="CP002455">
    <property type="protein sequence ID" value="ADX66987.1"/>
    <property type="molecule type" value="Genomic_DNA"/>
</dbReference>
<reference evidence="2" key="2">
    <citation type="journal article" date="2011" name="Stand. Genomic Sci.">
        <title>Complete genome sequence of Weeksella virosa type strain (9751T).</title>
        <authorList>
            <person name="Lang E."/>
            <person name="Teshima H."/>
            <person name="Lucas S."/>
            <person name="Lapidus A."/>
            <person name="Hammon N."/>
            <person name="Deshpande S."/>
            <person name="Nolan M."/>
            <person name="Cheng J."/>
            <person name="Pitluck S."/>
            <person name="Liolios K."/>
            <person name="Pagani I."/>
            <person name="Mikhailova N."/>
            <person name="Ivanova N."/>
            <person name="Mavromatis K."/>
            <person name="Pati A."/>
            <person name="Tapia R."/>
            <person name="Han C."/>
            <person name="Goodwin L."/>
            <person name="Chen A."/>
            <person name="Palaniappan K."/>
            <person name="Land M."/>
            <person name="Hauser L."/>
            <person name="Chang Y."/>
            <person name="Jeffries C."/>
            <person name="Brambilla E."/>
            <person name="Kopitz M."/>
            <person name="Rohde M."/>
            <person name="Goker M."/>
            <person name="Tindall B."/>
            <person name="Detter J."/>
            <person name="Woyke T."/>
            <person name="Bristow J."/>
            <person name="Eisen J."/>
            <person name="Markowitz V."/>
            <person name="Hugenholtz P."/>
            <person name="Klenk H."/>
            <person name="Kyrpides N."/>
        </authorList>
    </citation>
    <scope>NUCLEOTIDE SEQUENCE [LARGE SCALE GENOMIC DNA]</scope>
    <source>
        <strain evidence="2">ATCC 43766 / DSM 16922 / JCM 21250 / NBRC 16016 / NCTC 11634 / CL345/78</strain>
    </source>
</reference>
<dbReference type="HOGENOM" id="CLU_092026_0_0_10"/>
<dbReference type="AlphaFoldDB" id="F0NXT0"/>
<protein>
    <submittedName>
        <fullName evidence="1">ParB-like nuclease</fullName>
    </submittedName>
</protein>
<proteinExistence type="predicted"/>
<dbReference type="eggNOG" id="COG1475">
    <property type="taxonomic scope" value="Bacteria"/>
</dbReference>
<gene>
    <name evidence="1" type="ordered locus">Weevi_0265</name>
</gene>
<reference evidence="1 2" key="1">
    <citation type="journal article" date="2011" name="Stand. Genomic Sci.">
        <title>Complete genome sequence of Weeksella virosa type strain (9751).</title>
        <authorList>
            <person name="Lang E."/>
            <person name="Teshima H."/>
            <person name="Lucas S."/>
            <person name="Lapidus A."/>
            <person name="Hammon N."/>
            <person name="Deshpande S."/>
            <person name="Nolan M."/>
            <person name="Cheng J.F."/>
            <person name="Pitluck S."/>
            <person name="Liolios K."/>
            <person name="Pagani I."/>
            <person name="Mikhailova N."/>
            <person name="Ivanova N."/>
            <person name="Mavromatis K."/>
            <person name="Pati A."/>
            <person name="Tapia R."/>
            <person name="Han C."/>
            <person name="Goodwin L."/>
            <person name="Chen A."/>
            <person name="Palaniappan K."/>
            <person name="Land M."/>
            <person name="Hauser L."/>
            <person name="Chang Y.J."/>
            <person name="Jeffries C.D."/>
            <person name="Brambilla E.M."/>
            <person name="Kopitz M."/>
            <person name="Rohde M."/>
            <person name="Goker M."/>
            <person name="Tindall B.J."/>
            <person name="Detter J.C."/>
            <person name="Woyke T."/>
            <person name="Bristow J."/>
            <person name="Eisen J.A."/>
            <person name="Markowitz V."/>
            <person name="Hugenholtz P."/>
            <person name="Klenk H.P."/>
            <person name="Kyrpides N.C."/>
        </authorList>
    </citation>
    <scope>NUCLEOTIDE SEQUENCE [LARGE SCALE GENOMIC DNA]</scope>
    <source>
        <strain evidence="2">ATCC 43766 / DSM 16922 / JCM 21250 / NBRC 16016 / NCTC 11634 / CL345/78</strain>
    </source>
</reference>
<dbReference type="KEGG" id="wvi:Weevi_0265"/>
<keyword evidence="2" id="KW-1185">Reference proteome</keyword>
<evidence type="ECO:0000313" key="2">
    <source>
        <dbReference type="Proteomes" id="UP000008641"/>
    </source>
</evidence>
<dbReference type="Proteomes" id="UP000008641">
    <property type="component" value="Chromosome"/>
</dbReference>
<evidence type="ECO:0000313" key="1">
    <source>
        <dbReference type="EMBL" id="ADX66987.1"/>
    </source>
</evidence>
<organism evidence="1 2">
    <name type="scientific">Weeksella virosa (strain ATCC 43766 / DSM 16922 / JCM 21250 / CCUG 30538 / CDC 9751 / IAM 14551 / NBRC 16016 / NCTC 11634 / CL345/78)</name>
    <dbReference type="NCBI Taxonomy" id="865938"/>
    <lineage>
        <taxon>Bacteria</taxon>
        <taxon>Pseudomonadati</taxon>
        <taxon>Bacteroidota</taxon>
        <taxon>Flavobacteriia</taxon>
        <taxon>Flavobacteriales</taxon>
        <taxon>Weeksellaceae</taxon>
        <taxon>Weeksella</taxon>
    </lineage>
</organism>
<accession>F0NXT0</accession>
<name>F0NXT0_WEEVC</name>